<dbReference type="Proteomes" id="UP000295129">
    <property type="component" value="Unassembled WGS sequence"/>
</dbReference>
<feature type="compositionally biased region" description="Low complexity" evidence="1">
    <location>
        <begin position="98"/>
        <end position="110"/>
    </location>
</feature>
<protein>
    <submittedName>
        <fullName evidence="2">Uncharacterized protein</fullName>
    </submittedName>
</protein>
<accession>A0A4R6ECG9</accession>
<comment type="caution">
    <text evidence="2">The sequence shown here is derived from an EMBL/GenBank/DDBJ whole genome shotgun (WGS) entry which is preliminary data.</text>
</comment>
<evidence type="ECO:0000256" key="1">
    <source>
        <dbReference type="SAM" id="MobiDB-lite"/>
    </source>
</evidence>
<name>A0A4R6ECG9_9RHOO</name>
<feature type="region of interest" description="Disordered" evidence="1">
    <location>
        <begin position="1"/>
        <end position="135"/>
    </location>
</feature>
<organism evidence="2 3">
    <name type="scientific">Azoarcus indigens</name>
    <dbReference type="NCBI Taxonomy" id="29545"/>
    <lineage>
        <taxon>Bacteria</taxon>
        <taxon>Pseudomonadati</taxon>
        <taxon>Pseudomonadota</taxon>
        <taxon>Betaproteobacteria</taxon>
        <taxon>Rhodocyclales</taxon>
        <taxon>Zoogloeaceae</taxon>
        <taxon>Azoarcus</taxon>
    </lineage>
</organism>
<gene>
    <name evidence="2" type="ORF">C7389_103194</name>
</gene>
<evidence type="ECO:0000313" key="3">
    <source>
        <dbReference type="Proteomes" id="UP000295129"/>
    </source>
</evidence>
<feature type="compositionally biased region" description="Basic and acidic residues" evidence="1">
    <location>
        <begin position="80"/>
        <end position="93"/>
    </location>
</feature>
<feature type="compositionally biased region" description="Basic and acidic residues" evidence="1">
    <location>
        <begin position="1"/>
        <end position="25"/>
    </location>
</feature>
<reference evidence="2 3" key="1">
    <citation type="submission" date="2019-03" db="EMBL/GenBank/DDBJ databases">
        <title>Genomic Encyclopedia of Type Strains, Phase IV (KMG-IV): sequencing the most valuable type-strain genomes for metagenomic binning, comparative biology and taxonomic classification.</title>
        <authorList>
            <person name="Goeker M."/>
        </authorList>
    </citation>
    <scope>NUCLEOTIDE SEQUENCE [LARGE SCALE GENOMIC DNA]</scope>
    <source>
        <strain evidence="2 3">DSM 12121</strain>
    </source>
</reference>
<dbReference type="EMBL" id="SNVV01000003">
    <property type="protein sequence ID" value="TDN55856.1"/>
    <property type="molecule type" value="Genomic_DNA"/>
</dbReference>
<sequence>MKPQDEDKARPKKDPGKDPKKDPLKTHGRFPVPDAEDSNVARQPREDELPLPFERDEAPAAPPRPGEKRPRQVIEQAASDIEHGLVDTDRRGVPSDVPGPGAAPEGSPGADVPEDGVDVAGHSRTGERARKRGKG</sequence>
<feature type="compositionally biased region" description="Basic and acidic residues" evidence="1">
    <location>
        <begin position="43"/>
        <end position="58"/>
    </location>
</feature>
<dbReference type="RefSeq" id="WP_133589118.1">
    <property type="nucleotide sequence ID" value="NZ_SNVV01000003.1"/>
</dbReference>
<proteinExistence type="predicted"/>
<evidence type="ECO:0000313" key="2">
    <source>
        <dbReference type="EMBL" id="TDN55856.1"/>
    </source>
</evidence>
<dbReference type="AlphaFoldDB" id="A0A4R6ECG9"/>
<keyword evidence="3" id="KW-1185">Reference proteome</keyword>